<keyword evidence="1" id="KW-0175">Coiled coil</keyword>
<dbReference type="OrthoDB" id="7852566at2759"/>
<dbReference type="FlyBase" id="FBgn0262982">
    <property type="gene designation" value="CG43290"/>
</dbReference>
<dbReference type="AGR" id="FB:FBgn0262982"/>
<dbReference type="Bgee" id="FBgn0262982">
    <property type="expression patterns" value="Expressed in fat body cell in testis and 17 other cell types or tissues"/>
</dbReference>
<evidence type="ECO:0000313" key="3">
    <source>
        <dbReference type="FlyBase" id="FBgn0262982"/>
    </source>
</evidence>
<dbReference type="OMA" id="EHCNESE"/>
<dbReference type="InParanoid" id="A0A0B4K6B2"/>
<dbReference type="GeneID" id="12798047"/>
<reference evidence="2 4" key="2">
    <citation type="journal article" date="2002" name="Genome Biol.">
        <title>Finishing a whole-genome shotgun: release 3 of the Drosophila melanogaster euchromatic genome sequence.</title>
        <authorList>
            <person name="Celniker S.E."/>
            <person name="Wheeler D.A."/>
            <person name="Kronmiller B."/>
            <person name="Carlson J.W."/>
            <person name="Halpern A."/>
            <person name="Patel S."/>
            <person name="Adams M."/>
            <person name="Champe M."/>
            <person name="Dugan S.P."/>
            <person name="Frise E."/>
            <person name="Hodgson A."/>
            <person name="George R.A."/>
            <person name="Hoskins R.A."/>
            <person name="Laverty T."/>
            <person name="Muzny D.M."/>
            <person name="Nelson C.R."/>
            <person name="Pacleb J.M."/>
            <person name="Park S."/>
            <person name="Pfeiffer B.D."/>
            <person name="Richards S."/>
            <person name="Sodergren E.J."/>
            <person name="Svirskas R."/>
            <person name="Tabor P.E."/>
            <person name="Wan K."/>
            <person name="Stapleton M."/>
            <person name="Sutton G.G."/>
            <person name="Venter C."/>
            <person name="Weinstock G."/>
            <person name="Scherer S.E."/>
            <person name="Myers E.W."/>
            <person name="Gibbs R.A."/>
            <person name="Rubin G.M."/>
        </authorList>
    </citation>
    <scope>NUCLEOTIDE SEQUENCE [LARGE SCALE GENOMIC DNA]</scope>
    <source>
        <strain evidence="4">Berkeley</strain>
    </source>
</reference>
<dbReference type="VEuPathDB" id="VectorBase:FBgn0262982"/>
<dbReference type="STRING" id="7227.FBpp0297730"/>
<dbReference type="KEGG" id="dme:Dmel_CG43290"/>
<name>A0A0B4K6B2_DROME</name>
<evidence type="ECO:0000256" key="1">
    <source>
        <dbReference type="SAM" id="Coils"/>
    </source>
</evidence>
<dbReference type="EMBL" id="AE014297">
    <property type="protein sequence ID" value="AFH06280.1"/>
    <property type="molecule type" value="Genomic_DNA"/>
</dbReference>
<reference evidence="2 4" key="3">
    <citation type="journal article" date="2002" name="Genome Biol.">
        <title>Annotation of the Drosophila melanogaster euchromatic genome: a systematic review.</title>
        <authorList>
            <person name="Misra S."/>
            <person name="Crosby M.A."/>
            <person name="Mungall C.J."/>
            <person name="Matthews B.B."/>
            <person name="Campbell K.S."/>
            <person name="Hradecky P."/>
            <person name="Huang Y."/>
            <person name="Kaminker J.S."/>
            <person name="Millburn G.H."/>
            <person name="Prochnik S.E."/>
            <person name="Smith C.D."/>
            <person name="Tupy J.L."/>
            <person name="Whitfied E.J."/>
            <person name="Bayraktaroglu L."/>
            <person name="Berman B.P."/>
            <person name="Bettencourt B.R."/>
            <person name="Celniker S.E."/>
            <person name="de Grey A.D."/>
            <person name="Drysdale R.A."/>
            <person name="Harris N.L."/>
            <person name="Richter J."/>
            <person name="Russo S."/>
            <person name="Schroeder A.J."/>
            <person name="Shu S.Q."/>
            <person name="Stapleton M."/>
            <person name="Yamada C."/>
            <person name="Ashburner M."/>
            <person name="Gelbart W.M."/>
            <person name="Rubin G.M."/>
            <person name="Lewis S.E."/>
        </authorList>
    </citation>
    <scope>GENOME REANNOTATION</scope>
    <source>
        <strain evidence="4">Berkeley</strain>
    </source>
</reference>
<evidence type="ECO:0000313" key="4">
    <source>
        <dbReference type="Proteomes" id="UP000000803"/>
    </source>
</evidence>
<dbReference type="PhylomeDB" id="A0A0B4K6B2"/>
<evidence type="ECO:0000313" key="2">
    <source>
        <dbReference type="EMBL" id="AFH06280.1"/>
    </source>
</evidence>
<reference evidence="2 4" key="9">
    <citation type="journal article" date="2015" name="G3 (Bethesda)">
        <title>Gene Model Annotations for Drosophila melanogaster: Impact of High-Throughput Data.</title>
        <authorList>
            <consortium name="FlyBase Consortium"/>
            <person name="Matthews B.B."/>
            <person name="Dos Santos G."/>
            <person name="Crosby M.A."/>
            <person name="Emmert D.B."/>
            <person name="St Pierre S.E."/>
            <person name="Gramates L.S."/>
            <person name="Zhou P."/>
            <person name="Schroeder A.J."/>
            <person name="Falls K."/>
            <person name="Strelets V."/>
            <person name="Russo S.M."/>
            <person name="Gelbart W.M."/>
            <person name="null"/>
        </authorList>
    </citation>
    <scope>NUCLEOTIDE SEQUENCE [LARGE SCALE GENOMIC DNA]</scope>
    <source>
        <strain evidence="4">Berkeley</strain>
    </source>
</reference>
<dbReference type="SMR" id="A0A0B4K6B2"/>
<dbReference type="RefSeq" id="NP_001246961.1">
    <property type="nucleotide sequence ID" value="NM_001260032.1"/>
</dbReference>
<reference evidence="2 4" key="1">
    <citation type="journal article" date="2000" name="Science">
        <title>The genome sequence of Drosophila melanogaster.</title>
        <authorList>
            <person name="Adams M.D."/>
            <person name="Celniker S.E."/>
            <person name="Holt R.A."/>
            <person name="Evans C.A."/>
            <person name="Gocayne J.D."/>
            <person name="Amanatides P.G."/>
            <person name="Scherer S.E."/>
            <person name="Li P.W."/>
            <person name="Hoskins R.A."/>
            <person name="Galle R.F."/>
            <person name="George R.A."/>
            <person name="Lewis S.E."/>
            <person name="Richards S."/>
            <person name="Ashburner M."/>
            <person name="Henderson S.N."/>
            <person name="Sutton G.G."/>
            <person name="Wortman J.R."/>
            <person name="Yandell M.D."/>
            <person name="Zhang Q."/>
            <person name="Chen L.X."/>
            <person name="Brandon R.C."/>
            <person name="Rogers Y.H."/>
            <person name="Blazej R.G."/>
            <person name="Champe M."/>
            <person name="Pfeiffer B.D."/>
            <person name="Wan K.H."/>
            <person name="Doyle C."/>
            <person name="Baxter E.G."/>
            <person name="Helt G."/>
            <person name="Nelson C.R."/>
            <person name="Gabor G.L."/>
            <person name="Abril J.F."/>
            <person name="Agbayani A."/>
            <person name="An H.J."/>
            <person name="Andrews-Pfannkoch C."/>
            <person name="Baldwin D."/>
            <person name="Ballew R.M."/>
            <person name="Basu A."/>
            <person name="Baxendale J."/>
            <person name="Bayraktaroglu L."/>
            <person name="Beasley E.M."/>
            <person name="Beeson K.Y."/>
            <person name="Benos P.V."/>
            <person name="Berman B.P."/>
            <person name="Bhandari D."/>
            <person name="Bolshakov S."/>
            <person name="Borkova D."/>
            <person name="Botchan M.R."/>
            <person name="Bouck J."/>
            <person name="Brokstein P."/>
            <person name="Brottier P."/>
            <person name="Burtis K.C."/>
            <person name="Busam D.A."/>
            <person name="Butler H."/>
            <person name="Cadieu E."/>
            <person name="Center A."/>
            <person name="Chandra I."/>
            <person name="Cherry J.M."/>
            <person name="Cawley S."/>
            <person name="Dahlke C."/>
            <person name="Davenport L.B."/>
            <person name="Davies P."/>
            <person name="de Pablos B."/>
            <person name="Delcher A."/>
            <person name="Deng Z."/>
            <person name="Mays A.D."/>
            <person name="Dew I."/>
            <person name="Dietz S.M."/>
            <person name="Dodson K."/>
            <person name="Doup L.E."/>
            <person name="Downes M."/>
            <person name="Dugan-Rocha S."/>
            <person name="Dunkov B.C."/>
            <person name="Dunn P."/>
            <person name="Durbin K.J."/>
            <person name="Evangelista C.C."/>
            <person name="Ferraz C."/>
            <person name="Ferriera S."/>
            <person name="Fleischmann W."/>
            <person name="Fosler C."/>
            <person name="Gabrielian A.E."/>
            <person name="Garg N.S."/>
            <person name="Gelbart W.M."/>
            <person name="Glasser K."/>
            <person name="Glodek A."/>
            <person name="Gong F."/>
            <person name="Gorrell J.H."/>
            <person name="Gu Z."/>
            <person name="Guan P."/>
            <person name="Harris M."/>
            <person name="Harris N.L."/>
            <person name="Harvey D."/>
            <person name="Heiman T.J."/>
            <person name="Hernandez J.R."/>
            <person name="Houck J."/>
            <person name="Hostin D."/>
            <person name="Houston K.A."/>
            <person name="Howland T.J."/>
            <person name="Wei M.H."/>
            <person name="Ibegwam C."/>
            <person name="Jalali M."/>
            <person name="Kalush F."/>
            <person name="Karpen G.H."/>
            <person name="Ke Z."/>
            <person name="Kennison J.A."/>
            <person name="Ketchum K.A."/>
            <person name="Kimmel B.E."/>
            <person name="Kodira C.D."/>
            <person name="Kraft C."/>
            <person name="Kravitz S."/>
            <person name="Kulp D."/>
            <person name="Lai Z."/>
            <person name="Lasko P."/>
            <person name="Lei Y."/>
            <person name="Levitsky A.A."/>
            <person name="Li J."/>
            <person name="Li Z."/>
            <person name="Liang Y."/>
            <person name="Lin X."/>
            <person name="Liu X."/>
            <person name="Mattei B."/>
            <person name="McIntosh T.C."/>
            <person name="McLeod M.P."/>
            <person name="McPherson D."/>
            <person name="Merkulov G."/>
            <person name="Milshina N.V."/>
            <person name="Mobarry C."/>
            <person name="Morris J."/>
            <person name="Moshrefi A."/>
            <person name="Mount S.M."/>
            <person name="Moy M."/>
            <person name="Murphy B."/>
            <person name="Murphy L."/>
            <person name="Muzny D.M."/>
            <person name="Nelson D.L."/>
            <person name="Nelson D.R."/>
            <person name="Nelson K.A."/>
            <person name="Nixon K."/>
            <person name="Nusskern D.R."/>
            <person name="Pacleb J.M."/>
            <person name="Palazzolo M."/>
            <person name="Pittman G.S."/>
            <person name="Pan S."/>
            <person name="Pollard J."/>
            <person name="Puri V."/>
            <person name="Reese M.G."/>
            <person name="Reinert K."/>
            <person name="Remington K."/>
            <person name="Saunders R.D."/>
            <person name="Scheeler F."/>
            <person name="Shen H."/>
            <person name="Shue B.C."/>
            <person name="Siden-Kiamos I."/>
            <person name="Simpson M."/>
            <person name="Skupski M.P."/>
            <person name="Smith T."/>
            <person name="Spier E."/>
            <person name="Spradling A.C."/>
            <person name="Stapleton M."/>
            <person name="Strong R."/>
            <person name="Sun E."/>
            <person name="Svirskas R."/>
            <person name="Tector C."/>
            <person name="Turner R."/>
            <person name="Venter E."/>
            <person name="Wang A.H."/>
            <person name="Wang X."/>
            <person name="Wang Z.Y."/>
            <person name="Wassarman D.A."/>
            <person name="Weinstock G.M."/>
            <person name="Weissenbach J."/>
            <person name="Williams S.M."/>
            <person name="WoodageT"/>
            <person name="Worley K.C."/>
            <person name="Wu D."/>
            <person name="Yang S."/>
            <person name="Yao Q.A."/>
            <person name="Ye J."/>
            <person name="Yeh R.F."/>
            <person name="Zaveri J.S."/>
            <person name="Zhan M."/>
            <person name="Zhang G."/>
            <person name="Zhao Q."/>
            <person name="Zheng L."/>
            <person name="Zheng X.H."/>
            <person name="Zhong F.N."/>
            <person name="Zhong W."/>
            <person name="Zhou X."/>
            <person name="Zhu S."/>
            <person name="Zhu X."/>
            <person name="Smith H.O."/>
            <person name="Gibbs R.A."/>
            <person name="Myers E.W."/>
            <person name="Rubin G.M."/>
            <person name="Venter J.C."/>
        </authorList>
    </citation>
    <scope>NUCLEOTIDE SEQUENCE [LARGE SCALE GENOMIC DNA]</scope>
    <source>
        <strain evidence="4">Berkeley</strain>
    </source>
</reference>
<accession>A0A0B4K6B2</accession>
<gene>
    <name evidence="2" type="primary">Dmel\CG43290</name>
    <name evidence="2 3" type="ORF">CG43290</name>
    <name evidence="2" type="ORF">Dmel_CG43290</name>
</gene>
<reference evidence="2 4" key="10">
    <citation type="journal article" date="2015" name="G3 (Bethesda)">
        <title>Gene Model Annotations for Drosophila melanogaster: The Rule-Benders.</title>
        <authorList>
            <consortium name="FlyBase Consortium"/>
            <person name="Crosby M.A."/>
            <person name="Gramates L.S."/>
            <person name="Dos Santos G."/>
            <person name="Matthews B.B."/>
            <person name="St Pierre S.E."/>
            <person name="Zhou P."/>
            <person name="Schroeder A.J."/>
            <person name="Falls K."/>
            <person name="Emmert D.B."/>
            <person name="Russo S.M."/>
            <person name="Gelbart W.M."/>
            <person name="null"/>
        </authorList>
    </citation>
    <scope>NUCLEOTIDE SEQUENCE [LARGE SCALE GENOMIC DNA]</scope>
    <source>
        <strain evidence="4">Berkeley</strain>
    </source>
</reference>
<proteinExistence type="predicted"/>
<dbReference type="BioGRID-ORCS" id="12798047">
    <property type="hits" value="0 hits in 1 CRISPR screen"/>
</dbReference>
<keyword evidence="4" id="KW-1185">Reference proteome</keyword>
<feature type="coiled-coil region" evidence="1">
    <location>
        <begin position="64"/>
        <end position="91"/>
    </location>
</feature>
<dbReference type="eggNOG" id="ENOG502TBI1">
    <property type="taxonomic scope" value="Eukaryota"/>
</dbReference>
<dbReference type="PaxDb" id="7227-FBpp0297730"/>
<reference evidence="2 4" key="4">
    <citation type="journal article" date="2002" name="Genome Biol.">
        <title>The transposable elements of the Drosophila melanogaster euchromatin: a genomics perspective.</title>
        <authorList>
            <person name="Kaminker J.S."/>
            <person name="Bergman C.M."/>
            <person name="Kronmiller B."/>
            <person name="Carlson J."/>
            <person name="Svirskas R."/>
            <person name="Patel S."/>
            <person name="Frise E."/>
            <person name="Wheeler D.A."/>
            <person name="Lewis S.E."/>
            <person name="Rubin G.M."/>
            <person name="Ashburner M."/>
            <person name="Celniker S.E."/>
        </authorList>
    </citation>
    <scope>NUCLEOTIDE SEQUENCE [LARGE SCALE GENOMIC DNA]</scope>
    <source>
        <strain evidence="4">Berkeley</strain>
    </source>
</reference>
<protein>
    <submittedName>
        <fullName evidence="2">Uncharacterized protein</fullName>
    </submittedName>
</protein>
<reference evidence="2 4" key="11">
    <citation type="journal article" date="2015" name="Genome Res.">
        <title>The Release 6 reference sequence of the Drosophila melanogaster genome.</title>
        <authorList>
            <person name="Hoskins R.A."/>
            <person name="Carlson J.W."/>
            <person name="Wan K.H."/>
            <person name="Park S."/>
            <person name="Mendez I."/>
            <person name="Galle S.E."/>
            <person name="Booth B.W."/>
            <person name="Pfeiffer B.D."/>
            <person name="George R.A."/>
            <person name="Svirskas R."/>
            <person name="Krzywinski M."/>
            <person name="Schein J."/>
            <person name="Accardo M.C."/>
            <person name="Damia E."/>
            <person name="Messina G."/>
            <person name="Mendez-Lago M."/>
            <person name="de Pablos B."/>
            <person name="Demakova O.V."/>
            <person name="Andreyeva E.N."/>
            <person name="Boldyreva L.V."/>
            <person name="Marra M."/>
            <person name="Carvalho A.B."/>
            <person name="Dimitri P."/>
            <person name="Villasante A."/>
            <person name="Zhimulev I.F."/>
            <person name="Rubin G.M."/>
            <person name="Karpen G.H."/>
            <person name="Celniker S.E."/>
        </authorList>
    </citation>
    <scope>NUCLEOTIDE SEQUENCE [LARGE SCALE GENOMIC DNA]</scope>
    <source>
        <strain evidence="4">Berkeley</strain>
    </source>
</reference>
<reference evidence="2 4" key="6">
    <citation type="journal article" date="2005" name="PLoS Comput. Biol.">
        <title>Combined evidence annotation of transposable elements in genome sequences.</title>
        <authorList>
            <person name="Quesneville H."/>
            <person name="Bergman C.M."/>
            <person name="Andrieu O."/>
            <person name="Autard D."/>
            <person name="Nouaud D."/>
            <person name="Ashburner M."/>
            <person name="Anxolabehere D."/>
        </authorList>
    </citation>
    <scope>NUCLEOTIDE SEQUENCE [LARGE SCALE GENOMIC DNA]</scope>
    <source>
        <strain evidence="4">Berkeley</strain>
    </source>
</reference>
<sequence length="122" mass="14713">MEDPRKRDLKKLTHLFCSLDQSNKFHTQQIMFEDRRLYKSNLNGEVGHKKLEHLENIYDFQNLQKETQRKLKNLQATIQKFLDLNEDLKDTKEYKEATRLIEEHVDKEQNRVNNDNEEIGVP</sequence>
<dbReference type="Proteomes" id="UP000000803">
    <property type="component" value="Chromosome 3R"/>
</dbReference>
<reference evidence="2 4" key="7">
    <citation type="journal article" date="2007" name="Science">
        <title>The Release 5.1 annotation of Drosophila melanogaster heterochromatin.</title>
        <authorList>
            <person name="Smith C.D."/>
            <person name="Shu S."/>
            <person name="Mungall C.J."/>
            <person name="Karpen G.H."/>
        </authorList>
    </citation>
    <scope>NUCLEOTIDE SEQUENCE [LARGE SCALE GENOMIC DNA]</scope>
    <source>
        <strain evidence="4">Berkeley</strain>
    </source>
</reference>
<dbReference type="AlphaFoldDB" id="A0A0B4K6B2"/>
<reference evidence="2 4" key="5">
    <citation type="journal article" date="2002" name="Genome Biol.">
        <title>Heterochromatic sequences in a Drosophila whole-genome shotgun assembly.</title>
        <authorList>
            <person name="Hoskins R.A."/>
            <person name="Smith C.D."/>
            <person name="Carlson J.W."/>
            <person name="Carvalho A.B."/>
            <person name="Halpern A."/>
            <person name="Kaminker J.S."/>
            <person name="Kennedy C."/>
            <person name="Mungall C.J."/>
            <person name="Sullivan B.A."/>
            <person name="Sutton G.G."/>
            <person name="Yasuhara J.C."/>
            <person name="Wakimoto B.T."/>
            <person name="Myers E.W."/>
            <person name="Celniker S.E."/>
            <person name="Rubin G.M."/>
            <person name="Karpen G.H."/>
        </authorList>
    </citation>
    <scope>NUCLEOTIDE SEQUENCE [LARGE SCALE GENOMIC DNA]</scope>
    <source>
        <strain evidence="4">Berkeley</strain>
    </source>
</reference>
<reference evidence="2 4" key="8">
    <citation type="journal article" date="2007" name="Science">
        <title>Sequence finishing and mapping of Drosophila melanogaster heterochromatin.</title>
        <authorList>
            <person name="Hoskins R.A."/>
            <person name="Carlson J.W."/>
            <person name="Kennedy C."/>
            <person name="Acevedo D."/>
            <person name="Evans-Holm M."/>
            <person name="Frise E."/>
            <person name="Wan K.H."/>
            <person name="Park S."/>
            <person name="Mendez-Lago M."/>
            <person name="Rossi F."/>
            <person name="Villasante A."/>
            <person name="Dimitri P."/>
            <person name="Karpen G.H."/>
            <person name="Celniker S.E."/>
        </authorList>
    </citation>
    <scope>NUCLEOTIDE SEQUENCE [LARGE SCALE GENOMIC DNA]</scope>
    <source>
        <strain evidence="4">Berkeley</strain>
    </source>
</reference>
<organism evidence="2 4">
    <name type="scientific">Drosophila melanogaster</name>
    <name type="common">Fruit fly</name>
    <dbReference type="NCBI Taxonomy" id="7227"/>
    <lineage>
        <taxon>Eukaryota</taxon>
        <taxon>Metazoa</taxon>
        <taxon>Ecdysozoa</taxon>
        <taxon>Arthropoda</taxon>
        <taxon>Hexapoda</taxon>
        <taxon>Insecta</taxon>
        <taxon>Pterygota</taxon>
        <taxon>Neoptera</taxon>
        <taxon>Endopterygota</taxon>
        <taxon>Diptera</taxon>
        <taxon>Brachycera</taxon>
        <taxon>Muscomorpha</taxon>
        <taxon>Ephydroidea</taxon>
        <taxon>Drosophilidae</taxon>
        <taxon>Drosophila</taxon>
        <taxon>Sophophora</taxon>
    </lineage>
</organism>